<organism evidence="2 3">
    <name type="scientific">Ciceribacter ferrooxidans</name>
    <dbReference type="NCBI Taxonomy" id="2509717"/>
    <lineage>
        <taxon>Bacteria</taxon>
        <taxon>Pseudomonadati</taxon>
        <taxon>Pseudomonadota</taxon>
        <taxon>Alphaproteobacteria</taxon>
        <taxon>Hyphomicrobiales</taxon>
        <taxon>Rhizobiaceae</taxon>
        <taxon>Ciceribacter</taxon>
    </lineage>
</organism>
<dbReference type="RefSeq" id="WP_129331286.1">
    <property type="nucleotide sequence ID" value="NZ_SDVB01000170.1"/>
</dbReference>
<feature type="transmembrane region" description="Helical" evidence="1">
    <location>
        <begin position="60"/>
        <end position="78"/>
    </location>
</feature>
<dbReference type="EMBL" id="SDVB01000170">
    <property type="protein sequence ID" value="RYC17706.1"/>
    <property type="molecule type" value="Genomic_DNA"/>
</dbReference>
<feature type="transmembrane region" description="Helical" evidence="1">
    <location>
        <begin position="85"/>
        <end position="104"/>
    </location>
</feature>
<gene>
    <name evidence="2" type="ORF">EUU22_06965</name>
</gene>
<evidence type="ECO:0000313" key="2">
    <source>
        <dbReference type="EMBL" id="RYC17706.1"/>
    </source>
</evidence>
<name>A0A4Q2TJY7_9HYPH</name>
<dbReference type="InterPro" id="IPR046161">
    <property type="entry name" value="DUF6163"/>
</dbReference>
<evidence type="ECO:0000256" key="1">
    <source>
        <dbReference type="SAM" id="Phobius"/>
    </source>
</evidence>
<dbReference type="Proteomes" id="UP000291088">
    <property type="component" value="Unassembled WGS sequence"/>
</dbReference>
<keyword evidence="1" id="KW-0812">Transmembrane</keyword>
<evidence type="ECO:0000313" key="3">
    <source>
        <dbReference type="Proteomes" id="UP000291088"/>
    </source>
</evidence>
<feature type="transmembrane region" description="Helical" evidence="1">
    <location>
        <begin position="110"/>
        <end position="131"/>
    </location>
</feature>
<feature type="transmembrane region" description="Helical" evidence="1">
    <location>
        <begin position="21"/>
        <end position="40"/>
    </location>
</feature>
<keyword evidence="3" id="KW-1185">Reference proteome</keyword>
<dbReference type="Pfam" id="PF19660">
    <property type="entry name" value="DUF6163"/>
    <property type="match status" value="1"/>
</dbReference>
<sequence>MEADSPHVPKRSLTETLFVTFLRLVAVSCLWFGLQYWAMLVGYSFGGSARFDLLNLPWKVAASSLAVVFPVAALGLWLAVSWGPVIWVVAAGGQILMYGIWSNIYGGNSLVVPMHSAVVIVYLAFRAALWLEQRRKAKEIRVDLP</sequence>
<accession>A0A4Q2TJY7</accession>
<comment type="caution">
    <text evidence="2">The sequence shown here is derived from an EMBL/GenBank/DDBJ whole genome shotgun (WGS) entry which is preliminary data.</text>
</comment>
<reference evidence="2 3" key="1">
    <citation type="submission" date="2019-01" db="EMBL/GenBank/DDBJ databases">
        <authorList>
            <person name="Deng T."/>
        </authorList>
    </citation>
    <scope>NUCLEOTIDE SEQUENCE [LARGE SCALE GENOMIC DNA]</scope>
    <source>
        <strain evidence="2 3">F8825</strain>
    </source>
</reference>
<dbReference type="AlphaFoldDB" id="A0A4Q2TJY7"/>
<keyword evidence="1" id="KW-1133">Transmembrane helix</keyword>
<evidence type="ECO:0008006" key="4">
    <source>
        <dbReference type="Google" id="ProtNLM"/>
    </source>
</evidence>
<keyword evidence="1" id="KW-0472">Membrane</keyword>
<dbReference type="OrthoDB" id="7843623at2"/>
<proteinExistence type="predicted"/>
<protein>
    <recommendedName>
        <fullName evidence="4">Transmemrbane protein</fullName>
    </recommendedName>
</protein>